<evidence type="ECO:0000313" key="2">
    <source>
        <dbReference type="EMBL" id="TSR15990.1"/>
    </source>
</evidence>
<evidence type="ECO:0000256" key="1">
    <source>
        <dbReference type="SAM" id="MobiDB-lite"/>
    </source>
</evidence>
<feature type="compositionally biased region" description="Basic residues" evidence="1">
    <location>
        <begin position="18"/>
        <end position="27"/>
    </location>
</feature>
<dbReference type="OrthoDB" id="10264870at2759"/>
<accession>A0A556V0Y4</accession>
<protein>
    <submittedName>
        <fullName evidence="2">Transcriptional adapter 1</fullName>
    </submittedName>
</protein>
<dbReference type="AlphaFoldDB" id="A0A556V0Y4"/>
<gene>
    <name evidence="2" type="ORF">Baya_11629</name>
</gene>
<dbReference type="Proteomes" id="UP000319801">
    <property type="component" value="Unassembled WGS sequence"/>
</dbReference>
<reference evidence="2 3" key="1">
    <citation type="journal article" date="2019" name="Genome Biol. Evol.">
        <title>Whole-Genome Sequencing of the Giant Devil Catfish, Bagarius yarrelli.</title>
        <authorList>
            <person name="Jiang W."/>
            <person name="Lv Y."/>
            <person name="Cheng L."/>
            <person name="Yang K."/>
            <person name="Chao B."/>
            <person name="Wang X."/>
            <person name="Li Y."/>
            <person name="Pan X."/>
            <person name="You X."/>
            <person name="Zhang Y."/>
            <person name="Yang J."/>
            <person name="Li J."/>
            <person name="Zhang X."/>
            <person name="Liu S."/>
            <person name="Sun C."/>
            <person name="Yang J."/>
            <person name="Shi Q."/>
        </authorList>
    </citation>
    <scope>NUCLEOTIDE SEQUENCE [LARGE SCALE GENOMIC DNA]</scope>
    <source>
        <strain evidence="2">JWS20170419001</strain>
        <tissue evidence="2">Muscle</tissue>
    </source>
</reference>
<organism evidence="2 3">
    <name type="scientific">Bagarius yarrelli</name>
    <name type="common">Goonch</name>
    <name type="synonym">Bagrus yarrelli</name>
    <dbReference type="NCBI Taxonomy" id="175774"/>
    <lineage>
        <taxon>Eukaryota</taxon>
        <taxon>Metazoa</taxon>
        <taxon>Chordata</taxon>
        <taxon>Craniata</taxon>
        <taxon>Vertebrata</taxon>
        <taxon>Euteleostomi</taxon>
        <taxon>Actinopterygii</taxon>
        <taxon>Neopterygii</taxon>
        <taxon>Teleostei</taxon>
        <taxon>Ostariophysi</taxon>
        <taxon>Siluriformes</taxon>
        <taxon>Sisoridae</taxon>
        <taxon>Sisorinae</taxon>
        <taxon>Bagarius</taxon>
    </lineage>
</organism>
<feature type="region of interest" description="Disordered" evidence="1">
    <location>
        <begin position="1"/>
        <end position="59"/>
    </location>
</feature>
<comment type="caution">
    <text evidence="2">The sequence shown here is derived from an EMBL/GenBank/DDBJ whole genome shotgun (WGS) entry which is preliminary data.</text>
</comment>
<proteinExistence type="predicted"/>
<evidence type="ECO:0000313" key="3">
    <source>
        <dbReference type="Proteomes" id="UP000319801"/>
    </source>
</evidence>
<name>A0A556V0Y4_BAGYA</name>
<sequence>MVGADAAEGPGGSTSKPAKPKGKKKFSSVRQKFDHRFQPHNPLSGAQTFSPRDTAAAEEEEMKLSAHTLLLPTRGQLEARMMYAFGSDITPQPYLKNSLAAYHTVTDYASLPAVPPPQVSPDDAEQQAAFLLACSGSSAPAPLPPISMYDLLEALQVNRSVMPSHTVYALNVERIIARLWHPSHEELEQDHIHRQRLAAKEGLLLC</sequence>
<keyword evidence="3" id="KW-1185">Reference proteome</keyword>
<dbReference type="EMBL" id="VCAZ01000091">
    <property type="protein sequence ID" value="TSR15990.1"/>
    <property type="molecule type" value="Genomic_DNA"/>
</dbReference>